<evidence type="ECO:0000259" key="5">
    <source>
        <dbReference type="Pfam" id="PF00460"/>
    </source>
</evidence>
<feature type="domain" description="Flagellar basal body rod protein N-terminal" evidence="5">
    <location>
        <begin position="7"/>
        <end position="35"/>
    </location>
</feature>
<dbReference type="InterPro" id="IPR020013">
    <property type="entry name" value="Flagellar_FlgE/F/G"/>
</dbReference>
<keyword evidence="3 4" id="KW-0975">Bacterial flagellum</keyword>
<dbReference type="PROSITE" id="PS00588">
    <property type="entry name" value="FLAGELLA_BB_ROD"/>
    <property type="match status" value="1"/>
</dbReference>
<name>A0ABV1H3C5_9FIRM</name>
<reference evidence="8" key="1">
    <citation type="submission" date="2024-03" db="EMBL/GenBank/DDBJ databases">
        <title>Human intestinal bacterial collection.</title>
        <authorList>
            <person name="Pauvert C."/>
            <person name="Hitch T.C.A."/>
            <person name="Clavel T."/>
        </authorList>
    </citation>
    <scope>NUCLEOTIDE SEQUENCE [LARGE SCALE GENOMIC DNA]</scope>
    <source>
        <strain evidence="8">CLA-AA-H89B</strain>
    </source>
</reference>
<dbReference type="PANTHER" id="PTHR30435">
    <property type="entry name" value="FLAGELLAR PROTEIN"/>
    <property type="match status" value="1"/>
</dbReference>
<evidence type="ECO:0000256" key="3">
    <source>
        <dbReference type="ARBA" id="ARBA00023143"/>
    </source>
</evidence>
<sequence>MMRSMFSAVSGLKAHQTKMDVIGNNIANVNTVAFKSQSVTFSDVYYQTTQTATGPNTKTGAGGTNPMQIGTGSSVASISTAITTQGAPERTDDPYDLQISGDAFFIVNNQGNTYFTRAGNFKLDEEGALVTSEGANVMGWQVDKDGVVQKDLVSALHVTSSDFTYTAPERTTGITAKGNVKASDTGLNSFTFNFYDSLGNSYQGTISLQYSADTSDASIARYTATGGSISINGKPTTLTMALDPAEFQFNATTGAAITDAMQAMTITITDNDGTNNIANIGVNNGGNSSTLTLDASSLTMYADDTDINCSRGLGTNKTGAGKAVGTMSSVGIDKYGKIVANYTNGDTKTIGQIAVTTFSNPAGLEKVGDNLYAATMNSGLFNGIGQDVSETDGSITSGYLEMSNVDLSQEFTNMITTQRGYQANSRIITVSDTLLEELINLKR</sequence>
<keyword evidence="8" id="KW-0966">Cell projection</keyword>
<dbReference type="InterPro" id="IPR019776">
    <property type="entry name" value="Flagellar_basal_body_rod_CS"/>
</dbReference>
<keyword evidence="9" id="KW-1185">Reference proteome</keyword>
<evidence type="ECO:0000256" key="1">
    <source>
        <dbReference type="ARBA" id="ARBA00004117"/>
    </source>
</evidence>
<dbReference type="Proteomes" id="UP001546774">
    <property type="component" value="Unassembled WGS sequence"/>
</dbReference>
<gene>
    <name evidence="8" type="ORF">WMO37_02965</name>
</gene>
<dbReference type="Pfam" id="PF22692">
    <property type="entry name" value="LlgE_F_G_D1"/>
    <property type="match status" value="1"/>
</dbReference>
<evidence type="ECO:0000256" key="2">
    <source>
        <dbReference type="ARBA" id="ARBA00009677"/>
    </source>
</evidence>
<comment type="function">
    <text evidence="4">A flexible structure which links the flagellar filament to the drive apparatus in the basal body.</text>
</comment>
<comment type="caution">
    <text evidence="8">The sequence shown here is derived from an EMBL/GenBank/DDBJ whole genome shotgun (WGS) entry which is preliminary data.</text>
</comment>
<dbReference type="SUPFAM" id="SSF117143">
    <property type="entry name" value="Flagellar hook protein flgE"/>
    <property type="match status" value="1"/>
</dbReference>
<dbReference type="Pfam" id="PF06429">
    <property type="entry name" value="Flg_bbr_C"/>
    <property type="match status" value="1"/>
</dbReference>
<keyword evidence="8" id="KW-0969">Cilium</keyword>
<comment type="subcellular location">
    <subcellularLocation>
        <location evidence="1 4">Bacterial flagellum basal body</location>
    </subcellularLocation>
</comment>
<dbReference type="InterPro" id="IPR037925">
    <property type="entry name" value="FlgE/F/G-like"/>
</dbReference>
<dbReference type="PANTHER" id="PTHR30435:SF1">
    <property type="entry name" value="FLAGELLAR HOOK PROTEIN FLGE"/>
    <property type="match status" value="1"/>
</dbReference>
<feature type="domain" description="Flagellar basal-body/hook protein C-terminal" evidence="6">
    <location>
        <begin position="397"/>
        <end position="441"/>
    </location>
</feature>
<evidence type="ECO:0000259" key="6">
    <source>
        <dbReference type="Pfam" id="PF06429"/>
    </source>
</evidence>
<evidence type="ECO:0000256" key="4">
    <source>
        <dbReference type="RuleBase" id="RU362116"/>
    </source>
</evidence>
<dbReference type="Pfam" id="PF00460">
    <property type="entry name" value="Flg_bb_rod"/>
    <property type="match status" value="1"/>
</dbReference>
<evidence type="ECO:0000259" key="7">
    <source>
        <dbReference type="Pfam" id="PF22692"/>
    </source>
</evidence>
<dbReference type="NCBIfam" id="TIGR03506">
    <property type="entry name" value="FlgEFG_subfam"/>
    <property type="match status" value="1"/>
</dbReference>
<evidence type="ECO:0000313" key="8">
    <source>
        <dbReference type="EMBL" id="MEQ2553975.1"/>
    </source>
</evidence>
<proteinExistence type="inferred from homology"/>
<dbReference type="InterPro" id="IPR010930">
    <property type="entry name" value="Flg_bb/hook_C_dom"/>
</dbReference>
<feature type="domain" description="Flagellar hook protein FlgE/F/G-like D1" evidence="7">
    <location>
        <begin position="99"/>
        <end position="157"/>
    </location>
</feature>
<comment type="similarity">
    <text evidence="2 4">Belongs to the flagella basal body rod proteins family.</text>
</comment>
<dbReference type="InterPro" id="IPR001444">
    <property type="entry name" value="Flag_bb_rod_N"/>
</dbReference>
<keyword evidence="8" id="KW-0282">Flagellum</keyword>
<accession>A0ABV1H3C5</accession>
<dbReference type="EMBL" id="JBBMFS010000002">
    <property type="protein sequence ID" value="MEQ2553975.1"/>
    <property type="molecule type" value="Genomic_DNA"/>
</dbReference>
<dbReference type="InterPro" id="IPR053967">
    <property type="entry name" value="LlgE_F_G-like_D1"/>
</dbReference>
<evidence type="ECO:0000313" key="9">
    <source>
        <dbReference type="Proteomes" id="UP001546774"/>
    </source>
</evidence>
<protein>
    <recommendedName>
        <fullName evidence="4">Flagellar hook protein FlgE</fullName>
    </recommendedName>
</protein>
<organism evidence="8 9">
    <name type="scientific">Lachnospira intestinalis</name>
    <dbReference type="NCBI Taxonomy" id="3133158"/>
    <lineage>
        <taxon>Bacteria</taxon>
        <taxon>Bacillati</taxon>
        <taxon>Bacillota</taxon>
        <taxon>Clostridia</taxon>
        <taxon>Lachnospirales</taxon>
        <taxon>Lachnospiraceae</taxon>
        <taxon>Lachnospira</taxon>
    </lineage>
</organism>